<reference evidence="4" key="1">
    <citation type="journal article" date="2019" name="Int. J. Syst. Evol. Microbiol.">
        <title>The Global Catalogue of Microorganisms (GCM) 10K type strain sequencing project: providing services to taxonomists for standard genome sequencing and annotation.</title>
        <authorList>
            <consortium name="The Broad Institute Genomics Platform"/>
            <consortium name="The Broad Institute Genome Sequencing Center for Infectious Disease"/>
            <person name="Wu L."/>
            <person name="Ma J."/>
        </authorList>
    </citation>
    <scope>NUCLEOTIDE SEQUENCE [LARGE SCALE GENOMIC DNA]</scope>
    <source>
        <strain evidence="4">CGMCC 1.10363</strain>
    </source>
</reference>
<feature type="domain" description="Gfo/Idh/MocA-like oxidoreductase N-terminal" evidence="2">
    <location>
        <begin position="25"/>
        <end position="131"/>
    </location>
</feature>
<evidence type="ECO:0000259" key="2">
    <source>
        <dbReference type="Pfam" id="PF01408"/>
    </source>
</evidence>
<dbReference type="PANTHER" id="PTHR43818:SF11">
    <property type="entry name" value="BCDNA.GH03377"/>
    <property type="match status" value="1"/>
</dbReference>
<proteinExistence type="predicted"/>
<accession>A0ABV8Q2F9</accession>
<organism evidence="3 4">
    <name type="scientific">Gryllotalpicola reticulitermitis</name>
    <dbReference type="NCBI Taxonomy" id="1184153"/>
    <lineage>
        <taxon>Bacteria</taxon>
        <taxon>Bacillati</taxon>
        <taxon>Actinomycetota</taxon>
        <taxon>Actinomycetes</taxon>
        <taxon>Micrococcales</taxon>
        <taxon>Microbacteriaceae</taxon>
        <taxon>Gryllotalpicola</taxon>
    </lineage>
</organism>
<comment type="caution">
    <text evidence="3">The sequence shown here is derived from an EMBL/GenBank/DDBJ whole genome shotgun (WGS) entry which is preliminary data.</text>
</comment>
<sequence>MRAITRALTPAAATSKRPAAAEAARFAVIGTGWRADIFIRLAYLLPDRLTLTGVLAHSDASAERVARDWDAPVARTLEELLSRERPDFVVIAVPWAVTPGLVRELVERGIRVVAETPPAPDLDGLHSLWADVGARHLVQVAEQYPLFPLHAARLGLVRDGVIGTPTSVHVSSTHQYHAVALIRAFLDVGIGRATVQSFAATAPLIDPITPSGWTHDLTPKPATTTLATIDFGDRLFGVYDFTSNQWWNPVRPDHLTVRGSAGEIHDDIVVRMSDAVTPTVSHLDRGVSGLGMNFEGFDTTQVSLDGKLPYRNEFEGARLSDDEIAVAALLVGAGDWAHDRGPEPYPLAAAAHDRHLGLAIGESARTGRPAAVGDEPWGA</sequence>
<dbReference type="InterPro" id="IPR036291">
    <property type="entry name" value="NAD(P)-bd_dom_sf"/>
</dbReference>
<protein>
    <submittedName>
        <fullName evidence="3">Gfo/Idh/MocA family protein</fullName>
    </submittedName>
</protein>
<gene>
    <name evidence="3" type="ORF">ACFOYW_02000</name>
</gene>
<evidence type="ECO:0000313" key="4">
    <source>
        <dbReference type="Proteomes" id="UP001595900"/>
    </source>
</evidence>
<dbReference type="InterPro" id="IPR000683">
    <property type="entry name" value="Gfo/Idh/MocA-like_OxRdtase_N"/>
</dbReference>
<name>A0ABV8Q2F9_9MICO</name>
<dbReference type="Proteomes" id="UP001595900">
    <property type="component" value="Unassembled WGS sequence"/>
</dbReference>
<dbReference type="RefSeq" id="WP_390226926.1">
    <property type="nucleotide sequence ID" value="NZ_JBHSCN010000002.1"/>
</dbReference>
<dbReference type="EMBL" id="JBHSCN010000002">
    <property type="protein sequence ID" value="MFC4242132.1"/>
    <property type="molecule type" value="Genomic_DNA"/>
</dbReference>
<evidence type="ECO:0000256" key="1">
    <source>
        <dbReference type="ARBA" id="ARBA00023002"/>
    </source>
</evidence>
<keyword evidence="4" id="KW-1185">Reference proteome</keyword>
<keyword evidence="1" id="KW-0560">Oxidoreductase</keyword>
<evidence type="ECO:0000313" key="3">
    <source>
        <dbReference type="EMBL" id="MFC4242132.1"/>
    </source>
</evidence>
<dbReference type="SUPFAM" id="SSF51735">
    <property type="entry name" value="NAD(P)-binding Rossmann-fold domains"/>
    <property type="match status" value="1"/>
</dbReference>
<dbReference type="PANTHER" id="PTHR43818">
    <property type="entry name" value="BCDNA.GH03377"/>
    <property type="match status" value="1"/>
</dbReference>
<dbReference type="Gene3D" id="3.40.50.720">
    <property type="entry name" value="NAD(P)-binding Rossmann-like Domain"/>
    <property type="match status" value="1"/>
</dbReference>
<dbReference type="Pfam" id="PF01408">
    <property type="entry name" value="GFO_IDH_MocA"/>
    <property type="match status" value="1"/>
</dbReference>
<dbReference type="InterPro" id="IPR050463">
    <property type="entry name" value="Gfo/Idh/MocA_oxidrdct_glycsds"/>
</dbReference>